<evidence type="ECO:0000313" key="2">
    <source>
        <dbReference type="EMBL" id="CAF4855324.1"/>
    </source>
</evidence>
<protein>
    <recommendedName>
        <fullName evidence="1">Alpha-carbonic anhydrase domain-containing protein</fullName>
    </recommendedName>
</protein>
<dbReference type="Gene3D" id="3.10.200.10">
    <property type="entry name" value="Alpha carbonic anhydrase"/>
    <property type="match status" value="1"/>
</dbReference>
<dbReference type="EMBL" id="CAJOBI010162154">
    <property type="protein sequence ID" value="CAF4855324.1"/>
    <property type="molecule type" value="Genomic_DNA"/>
</dbReference>
<name>A0A8S3C1F4_9BILA</name>
<organism evidence="2 3">
    <name type="scientific">Rotaria magnacalcarata</name>
    <dbReference type="NCBI Taxonomy" id="392030"/>
    <lineage>
        <taxon>Eukaryota</taxon>
        <taxon>Metazoa</taxon>
        <taxon>Spiralia</taxon>
        <taxon>Gnathifera</taxon>
        <taxon>Rotifera</taxon>
        <taxon>Eurotatoria</taxon>
        <taxon>Bdelloidea</taxon>
        <taxon>Philodinida</taxon>
        <taxon>Philodinidae</taxon>
        <taxon>Rotaria</taxon>
    </lineage>
</organism>
<sequence length="81" mass="9486">TSQMAVLALFMQSYVDHTKIISDNNDQTRDEWQRYFDMTRLLKFENDSVLLDLNVTSLMGENLQDFWRYEGSLTTPPCTEG</sequence>
<accession>A0A8S3C1F4</accession>
<dbReference type="Pfam" id="PF00194">
    <property type="entry name" value="Carb_anhydrase"/>
    <property type="match status" value="1"/>
</dbReference>
<dbReference type="AlphaFoldDB" id="A0A8S3C1F4"/>
<reference evidence="2" key="1">
    <citation type="submission" date="2021-02" db="EMBL/GenBank/DDBJ databases">
        <authorList>
            <person name="Nowell W R."/>
        </authorList>
    </citation>
    <scope>NUCLEOTIDE SEQUENCE</scope>
</reference>
<evidence type="ECO:0000259" key="1">
    <source>
        <dbReference type="PROSITE" id="PS51144"/>
    </source>
</evidence>
<gene>
    <name evidence="2" type="ORF">SMN809_LOCUS49590</name>
</gene>
<feature type="domain" description="Alpha-carbonic anhydrase" evidence="1">
    <location>
        <begin position="1"/>
        <end position="81"/>
    </location>
</feature>
<dbReference type="PROSITE" id="PS51144">
    <property type="entry name" value="ALPHA_CA_2"/>
    <property type="match status" value="1"/>
</dbReference>
<dbReference type="SUPFAM" id="SSF51069">
    <property type="entry name" value="Carbonic anhydrase"/>
    <property type="match status" value="1"/>
</dbReference>
<comment type="caution">
    <text evidence="2">The sequence shown here is derived from an EMBL/GenBank/DDBJ whole genome shotgun (WGS) entry which is preliminary data.</text>
</comment>
<feature type="non-terminal residue" evidence="2">
    <location>
        <position position="81"/>
    </location>
</feature>
<dbReference type="InterPro" id="IPR036398">
    <property type="entry name" value="CA_dom_sf"/>
</dbReference>
<proteinExistence type="predicted"/>
<dbReference type="InterPro" id="IPR001148">
    <property type="entry name" value="CA_dom"/>
</dbReference>
<dbReference type="Proteomes" id="UP000676336">
    <property type="component" value="Unassembled WGS sequence"/>
</dbReference>
<evidence type="ECO:0000313" key="3">
    <source>
        <dbReference type="Proteomes" id="UP000676336"/>
    </source>
</evidence>
<feature type="non-terminal residue" evidence="2">
    <location>
        <position position="1"/>
    </location>
</feature>